<evidence type="ECO:0000313" key="2">
    <source>
        <dbReference type="EMBL" id="OAV92887.1"/>
    </source>
</evidence>
<reference evidence="2" key="2">
    <citation type="submission" date="2016-05" db="EMBL/GenBank/DDBJ databases">
        <title>Comparative analysis highlights variable genome content of wheat rusts and divergence of the mating loci.</title>
        <authorList>
            <person name="Cuomo C.A."/>
            <person name="Bakkeren G."/>
            <person name="Szabo L."/>
            <person name="Khalil H."/>
            <person name="Joly D."/>
            <person name="Goldberg J."/>
            <person name="Young S."/>
            <person name="Zeng Q."/>
            <person name="Fellers J."/>
        </authorList>
    </citation>
    <scope>NUCLEOTIDE SEQUENCE [LARGE SCALE GENOMIC DNA]</scope>
    <source>
        <strain evidence="2">1-1 BBBD Race 1</strain>
    </source>
</reference>
<evidence type="ECO:0000313" key="3">
    <source>
        <dbReference type="EnsemblFungi" id="PTTG_11899-t43_1-p1"/>
    </source>
</evidence>
<reference evidence="3" key="4">
    <citation type="submission" date="2025-05" db="UniProtKB">
        <authorList>
            <consortium name="EnsemblFungi"/>
        </authorList>
    </citation>
    <scope>IDENTIFICATION</scope>
    <source>
        <strain evidence="3">isolate 1-1 / race 1 (BBBD)</strain>
    </source>
</reference>
<reference evidence="2" key="1">
    <citation type="submission" date="2009-11" db="EMBL/GenBank/DDBJ databases">
        <authorList>
            <consortium name="The Broad Institute Genome Sequencing Platform"/>
            <person name="Ward D."/>
            <person name="Feldgarden M."/>
            <person name="Earl A."/>
            <person name="Young S.K."/>
            <person name="Zeng Q."/>
            <person name="Koehrsen M."/>
            <person name="Alvarado L."/>
            <person name="Berlin A."/>
            <person name="Bochicchio J."/>
            <person name="Borenstein D."/>
            <person name="Chapman S.B."/>
            <person name="Chen Z."/>
            <person name="Engels R."/>
            <person name="Freedman E."/>
            <person name="Gellesch M."/>
            <person name="Goldberg J."/>
            <person name="Griggs A."/>
            <person name="Gujja S."/>
            <person name="Heilman E."/>
            <person name="Heiman D."/>
            <person name="Hepburn T."/>
            <person name="Howarth C."/>
            <person name="Jen D."/>
            <person name="Larson L."/>
            <person name="Lewis B."/>
            <person name="Mehta T."/>
            <person name="Park D."/>
            <person name="Pearson M."/>
            <person name="Roberts A."/>
            <person name="Saif S."/>
            <person name="Shea T."/>
            <person name="Shenoy N."/>
            <person name="Sisk P."/>
            <person name="Stolte C."/>
            <person name="Sykes S."/>
            <person name="Thomson T."/>
            <person name="Walk T."/>
            <person name="White J."/>
            <person name="Yandava C."/>
            <person name="Izard J."/>
            <person name="Baranova O.V."/>
            <person name="Blanton J.M."/>
            <person name="Tanner A.C."/>
            <person name="Dewhirst F.E."/>
            <person name="Haas B."/>
            <person name="Nusbaum C."/>
            <person name="Birren B."/>
        </authorList>
    </citation>
    <scope>NUCLEOTIDE SEQUENCE [LARGE SCALE GENOMIC DNA]</scope>
    <source>
        <strain evidence="2">1-1 BBBD Race 1</strain>
    </source>
</reference>
<organism evidence="2">
    <name type="scientific">Puccinia triticina (isolate 1-1 / race 1 (BBBD))</name>
    <name type="common">Brown leaf rust fungus</name>
    <dbReference type="NCBI Taxonomy" id="630390"/>
    <lineage>
        <taxon>Eukaryota</taxon>
        <taxon>Fungi</taxon>
        <taxon>Dikarya</taxon>
        <taxon>Basidiomycota</taxon>
        <taxon>Pucciniomycotina</taxon>
        <taxon>Pucciniomycetes</taxon>
        <taxon>Pucciniales</taxon>
        <taxon>Pucciniaceae</taxon>
        <taxon>Puccinia</taxon>
    </lineage>
</organism>
<feature type="signal peptide" evidence="1">
    <location>
        <begin position="1"/>
        <end position="23"/>
    </location>
</feature>
<dbReference type="VEuPathDB" id="FungiDB:PTTG_11899"/>
<dbReference type="Proteomes" id="UP000005240">
    <property type="component" value="Unassembled WGS sequence"/>
</dbReference>
<sequence length="113" mass="12092">MQFLKSIVLISFTAALGSIQVAADGKCHGDHPRLYCITGLGNPGQQMTDCKISRPTFTADCRAPGAGHTLLKYCCDEYSKPVSNDGVHVKCGEDFPGCVSDSDVDAKHKAHHV</sequence>
<protein>
    <submittedName>
        <fullName evidence="2 3">Uncharacterized protein</fullName>
    </submittedName>
</protein>
<name>A0A180GJC9_PUCT1</name>
<proteinExistence type="predicted"/>
<accession>A0A180GJC9</accession>
<reference evidence="3 4" key="3">
    <citation type="journal article" date="2017" name="G3 (Bethesda)">
        <title>Comparative analysis highlights variable genome content of wheat rusts and divergence of the mating loci.</title>
        <authorList>
            <person name="Cuomo C.A."/>
            <person name="Bakkeren G."/>
            <person name="Khalil H.B."/>
            <person name="Panwar V."/>
            <person name="Joly D."/>
            <person name="Linning R."/>
            <person name="Sakthikumar S."/>
            <person name="Song X."/>
            <person name="Adiconis X."/>
            <person name="Fan L."/>
            <person name="Goldberg J.M."/>
            <person name="Levin J.Z."/>
            <person name="Young S."/>
            <person name="Zeng Q."/>
            <person name="Anikster Y."/>
            <person name="Bruce M."/>
            <person name="Wang M."/>
            <person name="Yin C."/>
            <person name="McCallum B."/>
            <person name="Szabo L.J."/>
            <person name="Hulbert S."/>
            <person name="Chen X."/>
            <person name="Fellers J.P."/>
        </authorList>
    </citation>
    <scope>NUCLEOTIDE SEQUENCE</scope>
    <source>
        <strain evidence="4">Isolate 1-1 / race 1 (BBBD)</strain>
        <strain evidence="3">isolate 1-1 / race 1 (BBBD)</strain>
    </source>
</reference>
<feature type="chain" id="PRO_5008109966" evidence="1">
    <location>
        <begin position="24"/>
        <end position="113"/>
    </location>
</feature>
<keyword evidence="1" id="KW-0732">Signal</keyword>
<evidence type="ECO:0000256" key="1">
    <source>
        <dbReference type="SAM" id="SignalP"/>
    </source>
</evidence>
<dbReference type="AlphaFoldDB" id="A0A180GJC9"/>
<gene>
    <name evidence="2" type="ORF">PTTG_11899</name>
</gene>
<dbReference type="EnsemblFungi" id="PTTG_11899-t43_1">
    <property type="protein sequence ID" value="PTTG_11899-t43_1-p1"/>
    <property type="gene ID" value="PTTG_11899"/>
</dbReference>
<dbReference type="EMBL" id="ADAS02000058">
    <property type="protein sequence ID" value="OAV92887.1"/>
    <property type="molecule type" value="Genomic_DNA"/>
</dbReference>
<evidence type="ECO:0000313" key="4">
    <source>
        <dbReference type="Proteomes" id="UP000005240"/>
    </source>
</evidence>
<keyword evidence="4" id="KW-1185">Reference proteome</keyword>